<feature type="compositionally biased region" description="Pro residues" evidence="1">
    <location>
        <begin position="62"/>
        <end position="79"/>
    </location>
</feature>
<feature type="domain" description="DUF6697" evidence="2">
    <location>
        <begin position="169"/>
        <end position="318"/>
    </location>
</feature>
<dbReference type="EMBL" id="KZ084107">
    <property type="protein sequence ID" value="OSD02046.1"/>
    <property type="molecule type" value="Genomic_DNA"/>
</dbReference>
<sequence>MSTSRSPVKAYLGSKPINREINVHSPRADVLQKKAHAARQSVSRAAVIASAQKRVKQIRTDLPPPATPLAPPAPPPQIPGPSDADMEKVAAYVKQSGSAQRYHKELGKHLLRLLVSQAPAKDVYHVSEGVVRVACKAREMVSLPKPGGIYYPTRYKQALRRPTVDDAPIVFLDNVNAPFISSVTAGQNGYAYLCSPDFGGIPELGPFHLFNRPLPPQEGVVEGEQLTNKRWHYNGLYAMHKTPFTLNVQGWLQLSEQAQLAAATTFCQLDAYKKGQTRQCSRESIKSFWQQLNAGTLALPLVLFQCIDFPSGHADMLLHMDCAQLTPLGRLPSKRVIPPRAVIEGWGTAPRVPSTRRR</sequence>
<reference evidence="3 4" key="1">
    <citation type="journal article" date="2015" name="Biotechnol. Biofuels">
        <title>Enhanced degradation of softwood versus hardwood by the white-rot fungus Pycnoporus coccineus.</title>
        <authorList>
            <person name="Couturier M."/>
            <person name="Navarro D."/>
            <person name="Chevret D."/>
            <person name="Henrissat B."/>
            <person name="Piumi F."/>
            <person name="Ruiz-Duenas F.J."/>
            <person name="Martinez A.T."/>
            <person name="Grigoriev I.V."/>
            <person name="Riley R."/>
            <person name="Lipzen A."/>
            <person name="Berrin J.G."/>
            <person name="Master E.R."/>
            <person name="Rosso M.N."/>
        </authorList>
    </citation>
    <scope>NUCLEOTIDE SEQUENCE [LARGE SCALE GENOMIC DNA]</scope>
    <source>
        <strain evidence="3 4">BRFM310</strain>
    </source>
</reference>
<dbReference type="Proteomes" id="UP000193067">
    <property type="component" value="Unassembled WGS sequence"/>
</dbReference>
<accession>A0A1Y2ILN8</accession>
<gene>
    <name evidence="3" type="ORF">PYCCODRAFT_437154</name>
</gene>
<dbReference type="AlphaFoldDB" id="A0A1Y2ILN8"/>
<protein>
    <recommendedName>
        <fullName evidence="2">DUF6697 domain-containing protein</fullName>
    </recommendedName>
</protein>
<evidence type="ECO:0000259" key="2">
    <source>
        <dbReference type="Pfam" id="PF20411"/>
    </source>
</evidence>
<dbReference type="InterPro" id="IPR046520">
    <property type="entry name" value="DUF6697"/>
</dbReference>
<proteinExistence type="predicted"/>
<keyword evidence="4" id="KW-1185">Reference proteome</keyword>
<name>A0A1Y2ILN8_TRAC3</name>
<feature type="region of interest" description="Disordered" evidence="1">
    <location>
        <begin position="61"/>
        <end position="84"/>
    </location>
</feature>
<evidence type="ECO:0000313" key="4">
    <source>
        <dbReference type="Proteomes" id="UP000193067"/>
    </source>
</evidence>
<evidence type="ECO:0000256" key="1">
    <source>
        <dbReference type="SAM" id="MobiDB-lite"/>
    </source>
</evidence>
<dbReference type="Pfam" id="PF20411">
    <property type="entry name" value="DUF6697"/>
    <property type="match status" value="1"/>
</dbReference>
<organism evidence="3 4">
    <name type="scientific">Trametes coccinea (strain BRFM310)</name>
    <name type="common">Pycnoporus coccineus</name>
    <dbReference type="NCBI Taxonomy" id="1353009"/>
    <lineage>
        <taxon>Eukaryota</taxon>
        <taxon>Fungi</taxon>
        <taxon>Dikarya</taxon>
        <taxon>Basidiomycota</taxon>
        <taxon>Agaricomycotina</taxon>
        <taxon>Agaricomycetes</taxon>
        <taxon>Polyporales</taxon>
        <taxon>Polyporaceae</taxon>
        <taxon>Trametes</taxon>
    </lineage>
</organism>
<dbReference type="OrthoDB" id="2752330at2759"/>
<evidence type="ECO:0000313" key="3">
    <source>
        <dbReference type="EMBL" id="OSD02046.1"/>
    </source>
</evidence>